<protein>
    <recommendedName>
        <fullName evidence="3">Mutator family transposase</fullName>
    </recommendedName>
</protein>
<reference evidence="2" key="1">
    <citation type="submission" date="2016-03" db="EMBL/GenBank/DDBJ databases">
        <authorList>
            <person name="Guldener U."/>
        </authorList>
    </citation>
    <scope>NUCLEOTIDE SEQUENCE [LARGE SCALE GENOMIC DNA]</scope>
    <source>
        <strain evidence="2">04CH-RAC-A.6.1</strain>
    </source>
</reference>
<organism evidence="1 2">
    <name type="scientific">Rhynchosporium agropyri</name>
    <dbReference type="NCBI Taxonomy" id="914238"/>
    <lineage>
        <taxon>Eukaryota</taxon>
        <taxon>Fungi</taxon>
        <taxon>Dikarya</taxon>
        <taxon>Ascomycota</taxon>
        <taxon>Pezizomycotina</taxon>
        <taxon>Leotiomycetes</taxon>
        <taxon>Helotiales</taxon>
        <taxon>Ploettnerulaceae</taxon>
        <taxon>Rhynchosporium</taxon>
    </lineage>
</organism>
<sequence length="115" mass="13219">MNMLTKTKKYFPRPVKDTTTGNWTRHPSFQAFLSSWNILLASTTEEAYYTSLENLRAKFPQGAASYYKITSPIEGYHATLKLYLQRGHTDLRGVFLKLQLFWNAQYSGISSTIAQ</sequence>
<dbReference type="EMBL" id="FJUX01000012">
    <property type="protein sequence ID" value="CZS92529.1"/>
    <property type="molecule type" value="Genomic_DNA"/>
</dbReference>
<accession>A0A1E1K388</accession>
<keyword evidence="2" id="KW-1185">Reference proteome</keyword>
<evidence type="ECO:0000313" key="1">
    <source>
        <dbReference type="EMBL" id="CZS92529.1"/>
    </source>
</evidence>
<evidence type="ECO:0000313" key="2">
    <source>
        <dbReference type="Proteomes" id="UP000178912"/>
    </source>
</evidence>
<dbReference type="Proteomes" id="UP000178912">
    <property type="component" value="Unassembled WGS sequence"/>
</dbReference>
<name>A0A1E1K388_9HELO</name>
<proteinExistence type="predicted"/>
<gene>
    <name evidence="1" type="ORF">RAG0_03142</name>
</gene>
<dbReference type="OrthoDB" id="1421156at2759"/>
<dbReference type="AlphaFoldDB" id="A0A1E1K388"/>
<evidence type="ECO:0008006" key="3">
    <source>
        <dbReference type="Google" id="ProtNLM"/>
    </source>
</evidence>